<reference evidence="2" key="1">
    <citation type="submission" date="2022-11" db="UniProtKB">
        <authorList>
            <consortium name="WormBaseParasite"/>
        </authorList>
    </citation>
    <scope>IDENTIFICATION</scope>
</reference>
<accession>A0AC34F1G3</accession>
<protein>
    <submittedName>
        <fullName evidence="2">Uncharacterized protein</fullName>
    </submittedName>
</protein>
<dbReference type="WBParaSite" id="ES5_v2.g10708.t1">
    <property type="protein sequence ID" value="ES5_v2.g10708.t1"/>
    <property type="gene ID" value="ES5_v2.g10708"/>
</dbReference>
<evidence type="ECO:0000313" key="2">
    <source>
        <dbReference type="WBParaSite" id="ES5_v2.g10708.t1"/>
    </source>
</evidence>
<name>A0AC34F1G3_9BILA</name>
<organism evidence="1 2">
    <name type="scientific">Panagrolaimus sp. ES5</name>
    <dbReference type="NCBI Taxonomy" id="591445"/>
    <lineage>
        <taxon>Eukaryota</taxon>
        <taxon>Metazoa</taxon>
        <taxon>Ecdysozoa</taxon>
        <taxon>Nematoda</taxon>
        <taxon>Chromadorea</taxon>
        <taxon>Rhabditida</taxon>
        <taxon>Tylenchina</taxon>
        <taxon>Panagrolaimomorpha</taxon>
        <taxon>Panagrolaimoidea</taxon>
        <taxon>Panagrolaimidae</taxon>
        <taxon>Panagrolaimus</taxon>
    </lineage>
</organism>
<evidence type="ECO:0000313" key="1">
    <source>
        <dbReference type="Proteomes" id="UP000887579"/>
    </source>
</evidence>
<dbReference type="Proteomes" id="UP000887579">
    <property type="component" value="Unplaced"/>
</dbReference>
<proteinExistence type="predicted"/>
<sequence>MSTINPQGAINSSSTRNGDFQHPQPLPASSSSSTSSTLTQSFEIIFEEFLQKFLETEPSKLDDYEIRAFTLKIPKTYFVLEDRYPTIFKVLFKIKEIQNRAVYNDSLALIERCFTLLDYNKFLFNFWSCDEFKGRDLGPLGYSFTDGRHRCDFSDVRPHDDLAIKNVKVIEVAWSMLLDIEATVDFLINSFIDDRPMAIYFAIILRRFKCLGDYKIKLDNKEVPIFIYFFRKAHHRSITSGHFLSTILSCLVTVTWTPKSSTFGWCLMKPNYALSEIMANLVLDDEKQPKYILALQRLFKPFDNFWCNIEWNSDSQDFDNPSLFLFHLIKYFNGKNTVEFNNEIFGIIESFKKSLSYRGTQIQNFDIFEENFQVDWPFAYGIFECLEVQHLKRHISASIFKSLPATAAGKYISMEESNPSLEKALTGIFELYFICRSSRAIPDAFYKDLMKTYDSPKSFVDTIAQCVVQAYNNLKHSYLVKADIKFIDFLSRICEFCFDIKIFDQFACMVEMNTDIIHQCIHLVIVGRVIRLMLEEKFIRDTKKPTFTDMNDFVQDLFKAFGIKVYNKFGELKIANKQLWPPWRKGNAPSVKDETTMAINHVLNAIQKEAYCIYDNTYGFNADMLEFLFQLYKERRHFGLTFSKLDQVLRNTYPRYFEELDERMHDRRPPPPQQSSYGRNDSESRQSRQGSHQPRHEQQQPRHEQQQPRYEQQTFSLPSSYPMQQQQQQQRNYGNENFDSQNSRGNYRGGYENRSAQQNSQRNGSSSNDVRSFNNSAGSYRNNSSRNN</sequence>